<feature type="chain" id="PRO_5006458206" description="Peptidase S1 domain-containing protein" evidence="8">
    <location>
        <begin position="20"/>
        <end position="274"/>
    </location>
</feature>
<keyword evidence="6" id="KW-0865">Zymogen</keyword>
<dbReference type="Pfam" id="PF00089">
    <property type="entry name" value="Trypsin"/>
    <property type="match status" value="1"/>
</dbReference>
<dbReference type="InterPro" id="IPR001314">
    <property type="entry name" value="Peptidase_S1A"/>
</dbReference>
<dbReference type="CDD" id="cd00190">
    <property type="entry name" value="Tryp_SPc"/>
    <property type="match status" value="1"/>
</dbReference>
<evidence type="ECO:0000256" key="5">
    <source>
        <dbReference type="ARBA" id="ARBA00022825"/>
    </source>
</evidence>
<dbReference type="FunFam" id="2.40.10.10:FF:000034">
    <property type="entry name" value="Eupolytin"/>
    <property type="match status" value="1"/>
</dbReference>
<keyword evidence="11" id="KW-1185">Reference proteome</keyword>
<evidence type="ECO:0000256" key="7">
    <source>
        <dbReference type="ARBA" id="ARBA00023157"/>
    </source>
</evidence>
<evidence type="ECO:0000256" key="4">
    <source>
        <dbReference type="ARBA" id="ARBA00022801"/>
    </source>
</evidence>
<keyword evidence="2" id="KW-0645">Protease</keyword>
<feature type="domain" description="Peptidase S1" evidence="9">
    <location>
        <begin position="44"/>
        <end position="269"/>
    </location>
</feature>
<dbReference type="SMART" id="SM00020">
    <property type="entry name" value="Tryp_SPc"/>
    <property type="match status" value="1"/>
</dbReference>
<dbReference type="InterPro" id="IPR018114">
    <property type="entry name" value="TRYPSIN_HIS"/>
</dbReference>
<accession>B4N3V8</accession>
<dbReference type="InParanoid" id="B4N3V8"/>
<dbReference type="Gene3D" id="2.40.10.10">
    <property type="entry name" value="Trypsin-like serine proteases"/>
    <property type="match status" value="1"/>
</dbReference>
<dbReference type="PROSITE" id="PS50240">
    <property type="entry name" value="TRYPSIN_DOM"/>
    <property type="match status" value="1"/>
</dbReference>
<dbReference type="SUPFAM" id="SSF50494">
    <property type="entry name" value="Trypsin-like serine proteases"/>
    <property type="match status" value="1"/>
</dbReference>
<protein>
    <recommendedName>
        <fullName evidence="9">Peptidase S1 domain-containing protein</fullName>
    </recommendedName>
</protein>
<evidence type="ECO:0000313" key="10">
    <source>
        <dbReference type="EMBL" id="EDW79313.2"/>
    </source>
</evidence>
<dbReference type="SMR" id="B4N3V8"/>
<dbReference type="OrthoDB" id="10051896at2759"/>
<keyword evidence="3 8" id="KW-0732">Signal</keyword>
<dbReference type="AlphaFoldDB" id="B4N3V8"/>
<evidence type="ECO:0000256" key="3">
    <source>
        <dbReference type="ARBA" id="ARBA00022729"/>
    </source>
</evidence>
<gene>
    <name evidence="10" type="primary">Dwil\GK13475</name>
    <name evidence="10" type="ORF">Dwil_GK13475</name>
</gene>
<reference evidence="10 11" key="1">
    <citation type="journal article" date="2007" name="Nature">
        <title>Evolution of genes and genomes on the Drosophila phylogeny.</title>
        <authorList>
            <consortium name="Drosophila 12 Genomes Consortium"/>
            <person name="Clark A.G."/>
            <person name="Eisen M.B."/>
            <person name="Smith D.R."/>
            <person name="Bergman C.M."/>
            <person name="Oliver B."/>
            <person name="Markow T.A."/>
            <person name="Kaufman T.C."/>
            <person name="Kellis M."/>
            <person name="Gelbart W."/>
            <person name="Iyer V.N."/>
            <person name="Pollard D.A."/>
            <person name="Sackton T.B."/>
            <person name="Larracuente A.M."/>
            <person name="Singh N.D."/>
            <person name="Abad J.P."/>
            <person name="Abt D.N."/>
            <person name="Adryan B."/>
            <person name="Aguade M."/>
            <person name="Akashi H."/>
            <person name="Anderson W.W."/>
            <person name="Aquadro C.F."/>
            <person name="Ardell D.H."/>
            <person name="Arguello R."/>
            <person name="Artieri C.G."/>
            <person name="Barbash D.A."/>
            <person name="Barker D."/>
            <person name="Barsanti P."/>
            <person name="Batterham P."/>
            <person name="Batzoglou S."/>
            <person name="Begun D."/>
            <person name="Bhutkar A."/>
            <person name="Blanco E."/>
            <person name="Bosak S.A."/>
            <person name="Bradley R.K."/>
            <person name="Brand A.D."/>
            <person name="Brent M.R."/>
            <person name="Brooks A.N."/>
            <person name="Brown R.H."/>
            <person name="Butlin R.K."/>
            <person name="Caggese C."/>
            <person name="Calvi B.R."/>
            <person name="Bernardo de Carvalho A."/>
            <person name="Caspi A."/>
            <person name="Castrezana S."/>
            <person name="Celniker S.E."/>
            <person name="Chang J.L."/>
            <person name="Chapple C."/>
            <person name="Chatterji S."/>
            <person name="Chinwalla A."/>
            <person name="Civetta A."/>
            <person name="Clifton S.W."/>
            <person name="Comeron J.M."/>
            <person name="Costello J.C."/>
            <person name="Coyne J.A."/>
            <person name="Daub J."/>
            <person name="David R.G."/>
            <person name="Delcher A.L."/>
            <person name="Delehaunty K."/>
            <person name="Do C.B."/>
            <person name="Ebling H."/>
            <person name="Edwards K."/>
            <person name="Eickbush T."/>
            <person name="Evans J.D."/>
            <person name="Filipski A."/>
            <person name="Findeiss S."/>
            <person name="Freyhult E."/>
            <person name="Fulton L."/>
            <person name="Fulton R."/>
            <person name="Garcia A.C."/>
            <person name="Gardiner A."/>
            <person name="Garfield D.A."/>
            <person name="Garvin B.E."/>
            <person name="Gibson G."/>
            <person name="Gilbert D."/>
            <person name="Gnerre S."/>
            <person name="Godfrey J."/>
            <person name="Good R."/>
            <person name="Gotea V."/>
            <person name="Gravely B."/>
            <person name="Greenberg A.J."/>
            <person name="Griffiths-Jones S."/>
            <person name="Gross S."/>
            <person name="Guigo R."/>
            <person name="Gustafson E.A."/>
            <person name="Haerty W."/>
            <person name="Hahn M.W."/>
            <person name="Halligan D.L."/>
            <person name="Halpern A.L."/>
            <person name="Halter G.M."/>
            <person name="Han M.V."/>
            <person name="Heger A."/>
            <person name="Hillier L."/>
            <person name="Hinrichs A.S."/>
            <person name="Holmes I."/>
            <person name="Hoskins R.A."/>
            <person name="Hubisz M.J."/>
            <person name="Hultmark D."/>
            <person name="Huntley M.A."/>
            <person name="Jaffe D.B."/>
            <person name="Jagadeeshan S."/>
            <person name="Jeck W.R."/>
            <person name="Johnson J."/>
            <person name="Jones C.D."/>
            <person name="Jordan W.C."/>
            <person name="Karpen G.H."/>
            <person name="Kataoka E."/>
            <person name="Keightley P.D."/>
            <person name="Kheradpour P."/>
            <person name="Kirkness E.F."/>
            <person name="Koerich L.B."/>
            <person name="Kristiansen K."/>
            <person name="Kudrna D."/>
            <person name="Kulathinal R.J."/>
            <person name="Kumar S."/>
            <person name="Kwok R."/>
            <person name="Lander E."/>
            <person name="Langley C.H."/>
            <person name="Lapoint R."/>
            <person name="Lazzaro B.P."/>
            <person name="Lee S.J."/>
            <person name="Levesque L."/>
            <person name="Li R."/>
            <person name="Lin C.F."/>
            <person name="Lin M.F."/>
            <person name="Lindblad-Toh K."/>
            <person name="Llopart A."/>
            <person name="Long M."/>
            <person name="Low L."/>
            <person name="Lozovsky E."/>
            <person name="Lu J."/>
            <person name="Luo M."/>
            <person name="Machado C.A."/>
            <person name="Makalowski W."/>
            <person name="Marzo M."/>
            <person name="Matsuda M."/>
            <person name="Matzkin L."/>
            <person name="McAllister B."/>
            <person name="McBride C.S."/>
            <person name="McKernan B."/>
            <person name="McKernan K."/>
            <person name="Mendez-Lago M."/>
            <person name="Minx P."/>
            <person name="Mollenhauer M.U."/>
            <person name="Montooth K."/>
            <person name="Mount S.M."/>
            <person name="Mu X."/>
            <person name="Myers E."/>
            <person name="Negre B."/>
            <person name="Newfeld S."/>
            <person name="Nielsen R."/>
            <person name="Noor M.A."/>
            <person name="O'Grady P."/>
            <person name="Pachter L."/>
            <person name="Papaceit M."/>
            <person name="Parisi M.J."/>
            <person name="Parisi M."/>
            <person name="Parts L."/>
            <person name="Pedersen J.S."/>
            <person name="Pesole G."/>
            <person name="Phillippy A.M."/>
            <person name="Ponting C.P."/>
            <person name="Pop M."/>
            <person name="Porcelli D."/>
            <person name="Powell J.R."/>
            <person name="Prohaska S."/>
            <person name="Pruitt K."/>
            <person name="Puig M."/>
            <person name="Quesneville H."/>
            <person name="Ram K.R."/>
            <person name="Rand D."/>
            <person name="Rasmussen M.D."/>
            <person name="Reed L.K."/>
            <person name="Reenan R."/>
            <person name="Reily A."/>
            <person name="Remington K.A."/>
            <person name="Rieger T.T."/>
            <person name="Ritchie M.G."/>
            <person name="Robin C."/>
            <person name="Rogers Y.H."/>
            <person name="Rohde C."/>
            <person name="Rozas J."/>
            <person name="Rubenfield M.J."/>
            <person name="Ruiz A."/>
            <person name="Russo S."/>
            <person name="Salzberg S.L."/>
            <person name="Sanchez-Gracia A."/>
            <person name="Saranga D.J."/>
            <person name="Sato H."/>
            <person name="Schaeffer S.W."/>
            <person name="Schatz M.C."/>
            <person name="Schlenke T."/>
            <person name="Schwartz R."/>
            <person name="Segarra C."/>
            <person name="Singh R.S."/>
            <person name="Sirot L."/>
            <person name="Sirota M."/>
            <person name="Sisneros N.B."/>
            <person name="Smith C.D."/>
            <person name="Smith T.F."/>
            <person name="Spieth J."/>
            <person name="Stage D.E."/>
            <person name="Stark A."/>
            <person name="Stephan W."/>
            <person name="Strausberg R.L."/>
            <person name="Strempel S."/>
            <person name="Sturgill D."/>
            <person name="Sutton G."/>
            <person name="Sutton G.G."/>
            <person name="Tao W."/>
            <person name="Teichmann S."/>
            <person name="Tobari Y.N."/>
            <person name="Tomimura Y."/>
            <person name="Tsolas J.M."/>
            <person name="Valente V.L."/>
            <person name="Venter E."/>
            <person name="Venter J.C."/>
            <person name="Vicario S."/>
            <person name="Vieira F.G."/>
            <person name="Vilella A.J."/>
            <person name="Villasante A."/>
            <person name="Walenz B."/>
            <person name="Wang J."/>
            <person name="Wasserman M."/>
            <person name="Watts T."/>
            <person name="Wilson D."/>
            <person name="Wilson R.K."/>
            <person name="Wing R.A."/>
            <person name="Wolfner M.F."/>
            <person name="Wong A."/>
            <person name="Wong G.K."/>
            <person name="Wu C.I."/>
            <person name="Wu G."/>
            <person name="Yamamoto D."/>
            <person name="Yang H.P."/>
            <person name="Yang S.P."/>
            <person name="Yorke J.A."/>
            <person name="Yoshida K."/>
            <person name="Zdobnov E."/>
            <person name="Zhang P."/>
            <person name="Zhang Y."/>
            <person name="Zimin A.V."/>
            <person name="Baldwin J."/>
            <person name="Abdouelleil A."/>
            <person name="Abdulkadir J."/>
            <person name="Abebe A."/>
            <person name="Abera B."/>
            <person name="Abreu J."/>
            <person name="Acer S.C."/>
            <person name="Aftuck L."/>
            <person name="Alexander A."/>
            <person name="An P."/>
            <person name="Anderson E."/>
            <person name="Anderson S."/>
            <person name="Arachi H."/>
            <person name="Azer M."/>
            <person name="Bachantsang P."/>
            <person name="Barry A."/>
            <person name="Bayul T."/>
            <person name="Berlin A."/>
            <person name="Bessette D."/>
            <person name="Bloom T."/>
            <person name="Blye J."/>
            <person name="Boguslavskiy L."/>
            <person name="Bonnet C."/>
            <person name="Boukhgalter B."/>
            <person name="Bourzgui I."/>
            <person name="Brown A."/>
            <person name="Cahill P."/>
            <person name="Channer S."/>
            <person name="Cheshatsang Y."/>
            <person name="Chuda L."/>
            <person name="Citroen M."/>
            <person name="Collymore A."/>
            <person name="Cooke P."/>
            <person name="Costello M."/>
            <person name="D'Aco K."/>
            <person name="Daza R."/>
            <person name="De Haan G."/>
            <person name="DeGray S."/>
            <person name="DeMaso C."/>
            <person name="Dhargay N."/>
            <person name="Dooley K."/>
            <person name="Dooley E."/>
            <person name="Doricent M."/>
            <person name="Dorje P."/>
            <person name="Dorjee K."/>
            <person name="Dupes A."/>
            <person name="Elong R."/>
            <person name="Falk J."/>
            <person name="Farina A."/>
            <person name="Faro S."/>
            <person name="Ferguson D."/>
            <person name="Fisher S."/>
            <person name="Foley C.D."/>
            <person name="Franke A."/>
            <person name="Friedrich D."/>
            <person name="Gadbois L."/>
            <person name="Gearin G."/>
            <person name="Gearin C.R."/>
            <person name="Giannoukos G."/>
            <person name="Goode T."/>
            <person name="Graham J."/>
            <person name="Grandbois E."/>
            <person name="Grewal S."/>
            <person name="Gyaltsen K."/>
            <person name="Hafez N."/>
            <person name="Hagos B."/>
            <person name="Hall J."/>
            <person name="Henson C."/>
            <person name="Hollinger A."/>
            <person name="Honan T."/>
            <person name="Huard M.D."/>
            <person name="Hughes L."/>
            <person name="Hurhula B."/>
            <person name="Husby M.E."/>
            <person name="Kamat A."/>
            <person name="Kanga B."/>
            <person name="Kashin S."/>
            <person name="Khazanovich D."/>
            <person name="Kisner P."/>
            <person name="Lance K."/>
            <person name="Lara M."/>
            <person name="Lee W."/>
            <person name="Lennon N."/>
            <person name="Letendre F."/>
            <person name="LeVine R."/>
            <person name="Lipovsky A."/>
            <person name="Liu X."/>
            <person name="Liu J."/>
            <person name="Liu S."/>
            <person name="Lokyitsang T."/>
            <person name="Lokyitsang Y."/>
            <person name="Lubonja R."/>
            <person name="Lui A."/>
            <person name="MacDonald P."/>
            <person name="Magnisalis V."/>
            <person name="Maru K."/>
            <person name="Matthews C."/>
            <person name="McCusker W."/>
            <person name="McDonough S."/>
            <person name="Mehta T."/>
            <person name="Meldrim J."/>
            <person name="Meneus L."/>
            <person name="Mihai O."/>
            <person name="Mihalev A."/>
            <person name="Mihova T."/>
            <person name="Mittelman R."/>
            <person name="Mlenga V."/>
            <person name="Montmayeur A."/>
            <person name="Mulrain L."/>
            <person name="Navidi A."/>
            <person name="Naylor J."/>
            <person name="Negash T."/>
            <person name="Nguyen T."/>
            <person name="Nguyen N."/>
            <person name="Nicol R."/>
            <person name="Norbu C."/>
            <person name="Norbu N."/>
            <person name="Novod N."/>
            <person name="O'Neill B."/>
            <person name="Osman S."/>
            <person name="Markiewicz E."/>
            <person name="Oyono O.L."/>
            <person name="Patti C."/>
            <person name="Phunkhang P."/>
            <person name="Pierre F."/>
            <person name="Priest M."/>
            <person name="Raghuraman S."/>
            <person name="Rege F."/>
            <person name="Reyes R."/>
            <person name="Rise C."/>
            <person name="Rogov P."/>
            <person name="Ross K."/>
            <person name="Ryan E."/>
            <person name="Settipalli S."/>
            <person name="Shea T."/>
            <person name="Sherpa N."/>
            <person name="Shi L."/>
            <person name="Shih D."/>
            <person name="Sparrow T."/>
            <person name="Spaulding J."/>
            <person name="Stalker J."/>
            <person name="Stange-Thomann N."/>
            <person name="Stavropoulos S."/>
            <person name="Stone C."/>
            <person name="Strader C."/>
            <person name="Tesfaye S."/>
            <person name="Thomson T."/>
            <person name="Thoulutsang Y."/>
            <person name="Thoulutsang D."/>
            <person name="Topham K."/>
            <person name="Topping I."/>
            <person name="Tsamla T."/>
            <person name="Vassiliev H."/>
            <person name="Vo A."/>
            <person name="Wangchuk T."/>
            <person name="Wangdi T."/>
            <person name="Weiand M."/>
            <person name="Wilkinson J."/>
            <person name="Wilson A."/>
            <person name="Yadav S."/>
            <person name="Young G."/>
            <person name="Yu Q."/>
            <person name="Zembek L."/>
            <person name="Zhong D."/>
            <person name="Zimmer A."/>
            <person name="Zwirko Z."/>
            <person name="Jaffe D.B."/>
            <person name="Alvarez P."/>
            <person name="Brockman W."/>
            <person name="Butler J."/>
            <person name="Chin C."/>
            <person name="Gnerre S."/>
            <person name="Grabherr M."/>
            <person name="Kleber M."/>
            <person name="Mauceli E."/>
            <person name="MacCallum I."/>
        </authorList>
    </citation>
    <scope>NUCLEOTIDE SEQUENCE [LARGE SCALE GENOMIC DNA]</scope>
    <source>
        <strain evidence="11">Tucson 14030-0811.24</strain>
    </source>
</reference>
<dbReference type="STRING" id="7260.B4N3V8"/>
<evidence type="ECO:0000256" key="6">
    <source>
        <dbReference type="ARBA" id="ARBA00023145"/>
    </source>
</evidence>
<dbReference type="InterPro" id="IPR001254">
    <property type="entry name" value="Trypsin_dom"/>
</dbReference>
<keyword evidence="7" id="KW-1015">Disulfide bond</keyword>
<dbReference type="PROSITE" id="PS00134">
    <property type="entry name" value="TRYPSIN_HIS"/>
    <property type="match status" value="1"/>
</dbReference>
<dbReference type="HOGENOM" id="CLU_006842_7_1_1"/>
<dbReference type="FunCoup" id="B4N3V8">
    <property type="interactions" value="30"/>
</dbReference>
<sequence length="274" mass="30489">MRHLLLAFFVVFQLLHVQGQDKNMTYDPNDLAKKFLRPAVQARVIGGEVTSNQKLGGYLVALRYYGDFICGGTLIHDYFVVTAAHCFLGRSNKYQWTIEGGISTLDDTNGIKSELKDYKVPLHFREDDMHMDVAVVQLRKPLKGHGVGKLKLCSTPLVANLTLTVAGWGLVDTRASQPHNYLRKAEVPVMARRECRRVYWPSVKLTDSMFCAALLGQKDACTFDSGGPLAYKKQLCGIVSFGIGCASNKYPGVYTDVNYVKPFIKNAITSLNQS</sequence>
<evidence type="ECO:0000259" key="9">
    <source>
        <dbReference type="PROSITE" id="PS50240"/>
    </source>
</evidence>
<dbReference type="eggNOG" id="KOG3627">
    <property type="taxonomic scope" value="Eukaryota"/>
</dbReference>
<dbReference type="KEGG" id="dwi:6645591"/>
<evidence type="ECO:0000256" key="8">
    <source>
        <dbReference type="SAM" id="SignalP"/>
    </source>
</evidence>
<evidence type="ECO:0000313" key="11">
    <source>
        <dbReference type="Proteomes" id="UP000007798"/>
    </source>
</evidence>
<dbReference type="PANTHER" id="PTHR24276">
    <property type="entry name" value="POLYSERASE-RELATED"/>
    <property type="match status" value="1"/>
</dbReference>
<keyword evidence="5" id="KW-0720">Serine protease</keyword>
<dbReference type="PANTHER" id="PTHR24276:SF94">
    <property type="entry name" value="AT20289P-RELATED"/>
    <property type="match status" value="1"/>
</dbReference>
<keyword evidence="4 10" id="KW-0378">Hydrolase</keyword>
<dbReference type="InterPro" id="IPR043504">
    <property type="entry name" value="Peptidase_S1_PA_chymotrypsin"/>
</dbReference>
<dbReference type="PRINTS" id="PR00722">
    <property type="entry name" value="CHYMOTRYPSIN"/>
</dbReference>
<dbReference type="GO" id="GO:0006508">
    <property type="term" value="P:proteolysis"/>
    <property type="evidence" value="ECO:0007669"/>
    <property type="project" value="UniProtKB-KW"/>
</dbReference>
<dbReference type="Proteomes" id="UP000007798">
    <property type="component" value="Unassembled WGS sequence"/>
</dbReference>
<name>B4N3V8_DROWI</name>
<dbReference type="GO" id="GO:0004252">
    <property type="term" value="F:serine-type endopeptidase activity"/>
    <property type="evidence" value="ECO:0007669"/>
    <property type="project" value="InterPro"/>
</dbReference>
<evidence type="ECO:0000256" key="2">
    <source>
        <dbReference type="ARBA" id="ARBA00022670"/>
    </source>
</evidence>
<proteinExistence type="inferred from homology"/>
<organism evidence="10 11">
    <name type="scientific">Drosophila willistoni</name>
    <name type="common">Fruit fly</name>
    <dbReference type="NCBI Taxonomy" id="7260"/>
    <lineage>
        <taxon>Eukaryota</taxon>
        <taxon>Metazoa</taxon>
        <taxon>Ecdysozoa</taxon>
        <taxon>Arthropoda</taxon>
        <taxon>Hexapoda</taxon>
        <taxon>Insecta</taxon>
        <taxon>Pterygota</taxon>
        <taxon>Neoptera</taxon>
        <taxon>Endopterygota</taxon>
        <taxon>Diptera</taxon>
        <taxon>Brachycera</taxon>
        <taxon>Muscomorpha</taxon>
        <taxon>Ephydroidea</taxon>
        <taxon>Drosophilidae</taxon>
        <taxon>Drosophila</taxon>
        <taxon>Sophophora</taxon>
    </lineage>
</organism>
<dbReference type="EMBL" id="CH964095">
    <property type="protein sequence ID" value="EDW79313.2"/>
    <property type="molecule type" value="Genomic_DNA"/>
</dbReference>
<feature type="signal peptide" evidence="8">
    <location>
        <begin position="1"/>
        <end position="19"/>
    </location>
</feature>
<comment type="similarity">
    <text evidence="1">Belongs to the peptidase S1 family.</text>
</comment>
<dbReference type="InterPro" id="IPR009003">
    <property type="entry name" value="Peptidase_S1_PA"/>
</dbReference>
<evidence type="ECO:0000256" key="1">
    <source>
        <dbReference type="ARBA" id="ARBA00007664"/>
    </source>
</evidence>
<dbReference type="InterPro" id="IPR050430">
    <property type="entry name" value="Peptidase_S1"/>
</dbReference>